<evidence type="ECO:0000313" key="1">
    <source>
        <dbReference type="EMBL" id="MBX64253.1"/>
    </source>
</evidence>
<sequence>MEVHIPKPQGSGTFTYATSCIFRTVNRWNISAFRQILPTTTSPMMELHKPIHIKILSQKITVSNYNFSQTLTNQQQMLL</sequence>
<dbReference type="EMBL" id="GGEC01083769">
    <property type="protein sequence ID" value="MBX64253.1"/>
    <property type="molecule type" value="Transcribed_RNA"/>
</dbReference>
<name>A0A2P2QBC1_RHIMU</name>
<proteinExistence type="predicted"/>
<organism evidence="1">
    <name type="scientific">Rhizophora mucronata</name>
    <name type="common">Asiatic mangrove</name>
    <dbReference type="NCBI Taxonomy" id="61149"/>
    <lineage>
        <taxon>Eukaryota</taxon>
        <taxon>Viridiplantae</taxon>
        <taxon>Streptophyta</taxon>
        <taxon>Embryophyta</taxon>
        <taxon>Tracheophyta</taxon>
        <taxon>Spermatophyta</taxon>
        <taxon>Magnoliopsida</taxon>
        <taxon>eudicotyledons</taxon>
        <taxon>Gunneridae</taxon>
        <taxon>Pentapetalae</taxon>
        <taxon>rosids</taxon>
        <taxon>fabids</taxon>
        <taxon>Malpighiales</taxon>
        <taxon>Rhizophoraceae</taxon>
        <taxon>Rhizophora</taxon>
    </lineage>
</organism>
<reference evidence="1" key="1">
    <citation type="submission" date="2018-02" db="EMBL/GenBank/DDBJ databases">
        <title>Rhizophora mucronata_Transcriptome.</title>
        <authorList>
            <person name="Meera S.P."/>
            <person name="Sreeshan A."/>
            <person name="Augustine A."/>
        </authorList>
    </citation>
    <scope>NUCLEOTIDE SEQUENCE</scope>
    <source>
        <tissue evidence="1">Leaf</tissue>
    </source>
</reference>
<accession>A0A2P2QBC1</accession>
<protein>
    <submittedName>
        <fullName evidence="1">Uncharacterized protein</fullName>
    </submittedName>
</protein>
<dbReference type="AlphaFoldDB" id="A0A2P2QBC1"/>